<dbReference type="STRING" id="559515.M4C356"/>
<organism evidence="2 3">
    <name type="scientific">Hyaloperonospora arabidopsidis (strain Emoy2)</name>
    <name type="common">Downy mildew agent</name>
    <name type="synonym">Peronospora arabidopsidis</name>
    <dbReference type="NCBI Taxonomy" id="559515"/>
    <lineage>
        <taxon>Eukaryota</taxon>
        <taxon>Sar</taxon>
        <taxon>Stramenopiles</taxon>
        <taxon>Oomycota</taxon>
        <taxon>Peronosporomycetes</taxon>
        <taxon>Peronosporales</taxon>
        <taxon>Peronosporaceae</taxon>
        <taxon>Hyaloperonospora</taxon>
    </lineage>
</organism>
<dbReference type="AlphaFoldDB" id="M4C356"/>
<dbReference type="eggNOG" id="ENOG502SG6W">
    <property type="taxonomic scope" value="Eukaryota"/>
</dbReference>
<feature type="region of interest" description="Disordered" evidence="1">
    <location>
        <begin position="238"/>
        <end position="340"/>
    </location>
</feature>
<evidence type="ECO:0000313" key="3">
    <source>
        <dbReference type="Proteomes" id="UP000011713"/>
    </source>
</evidence>
<dbReference type="HOGENOM" id="CLU_046945_0_0_1"/>
<feature type="compositionally biased region" description="Polar residues" evidence="1">
    <location>
        <begin position="301"/>
        <end position="329"/>
    </location>
</feature>
<dbReference type="InParanoid" id="M4C356"/>
<dbReference type="VEuPathDB" id="FungiDB:HpaG813523"/>
<proteinExistence type="predicted"/>
<evidence type="ECO:0000313" key="2">
    <source>
        <dbReference type="EnsemblProtists" id="HpaP813523"/>
    </source>
</evidence>
<dbReference type="Proteomes" id="UP000011713">
    <property type="component" value="Unassembled WGS sequence"/>
</dbReference>
<feature type="compositionally biased region" description="Basic and acidic residues" evidence="1">
    <location>
        <begin position="258"/>
        <end position="271"/>
    </location>
</feature>
<protein>
    <submittedName>
        <fullName evidence="2">Uncharacterized protein</fullName>
    </submittedName>
</protein>
<name>M4C356_HYAAE</name>
<dbReference type="EnsemblProtists" id="HpaT813523">
    <property type="protein sequence ID" value="HpaP813523"/>
    <property type="gene ID" value="HpaG813523"/>
</dbReference>
<evidence type="ECO:0000256" key="1">
    <source>
        <dbReference type="SAM" id="MobiDB-lite"/>
    </source>
</evidence>
<reference evidence="2" key="2">
    <citation type="submission" date="2015-06" db="UniProtKB">
        <authorList>
            <consortium name="EnsemblProtists"/>
        </authorList>
    </citation>
    <scope>IDENTIFICATION</scope>
    <source>
        <strain evidence="2">Emoy2</strain>
    </source>
</reference>
<dbReference type="EMBL" id="JH599372">
    <property type="status" value="NOT_ANNOTATED_CDS"/>
    <property type="molecule type" value="Genomic_DNA"/>
</dbReference>
<feature type="compositionally biased region" description="Basic and acidic residues" evidence="1">
    <location>
        <begin position="289"/>
        <end position="300"/>
    </location>
</feature>
<sequence>MKATKKQLATEKQEQSCVHSKKLMSTFLTTKGVGLDEGETSSSQRSSCEEDSVPERKKKRQRSLSRDVTDYSPHVQPLRKLVSNKSRGCDTVSQQSRCEDGTARSQRQFKYDMKKTESKHKRRSDSIPTRKKIVYSVSRTNQLSISKYFCGQQERCQPKKVINKFVNHVQETESIQEIEAQKRFVWGLDEYYALDAEKKALEAGVNKLEGNGVGETNIQKSSYSRAVYPVKTSCTRQRERCRTMKGESDTLRSWLKPRGNEKRQDESGEIKCDDDETSQHPKQRLRNVASDKSKSNRTDRSNSLCFIQSNGSVGTSRRTKEVTGSAQREATQRDFRHRNL</sequence>
<keyword evidence="3" id="KW-1185">Reference proteome</keyword>
<accession>M4C356</accession>
<feature type="compositionally biased region" description="Basic and acidic residues" evidence="1">
    <location>
        <begin position="238"/>
        <end position="250"/>
    </location>
</feature>
<feature type="compositionally biased region" description="Polar residues" evidence="1">
    <location>
        <begin position="83"/>
        <end position="96"/>
    </location>
</feature>
<reference evidence="3" key="1">
    <citation type="journal article" date="2010" name="Science">
        <title>Signatures of adaptation to obligate biotrophy in the Hyaloperonospora arabidopsidis genome.</title>
        <authorList>
            <person name="Baxter L."/>
            <person name="Tripathy S."/>
            <person name="Ishaque N."/>
            <person name="Boot N."/>
            <person name="Cabral A."/>
            <person name="Kemen E."/>
            <person name="Thines M."/>
            <person name="Ah-Fong A."/>
            <person name="Anderson R."/>
            <person name="Badejoko W."/>
            <person name="Bittner-Eddy P."/>
            <person name="Boore J.L."/>
            <person name="Chibucos M.C."/>
            <person name="Coates M."/>
            <person name="Dehal P."/>
            <person name="Delehaunty K."/>
            <person name="Dong S."/>
            <person name="Downton P."/>
            <person name="Dumas B."/>
            <person name="Fabro G."/>
            <person name="Fronick C."/>
            <person name="Fuerstenberg S.I."/>
            <person name="Fulton L."/>
            <person name="Gaulin E."/>
            <person name="Govers F."/>
            <person name="Hughes L."/>
            <person name="Humphray S."/>
            <person name="Jiang R.H."/>
            <person name="Judelson H."/>
            <person name="Kamoun S."/>
            <person name="Kyung K."/>
            <person name="Meijer H."/>
            <person name="Minx P."/>
            <person name="Morris P."/>
            <person name="Nelson J."/>
            <person name="Phuntumart V."/>
            <person name="Qutob D."/>
            <person name="Rehmany A."/>
            <person name="Rougon-Cardoso A."/>
            <person name="Ryden P."/>
            <person name="Torto-Alalibo T."/>
            <person name="Studholme D."/>
            <person name="Wang Y."/>
            <person name="Win J."/>
            <person name="Wood J."/>
            <person name="Clifton S.W."/>
            <person name="Rogers J."/>
            <person name="Van den Ackerveken G."/>
            <person name="Jones J.D."/>
            <person name="McDowell J.M."/>
            <person name="Beynon J."/>
            <person name="Tyler B.M."/>
        </authorList>
    </citation>
    <scope>NUCLEOTIDE SEQUENCE [LARGE SCALE GENOMIC DNA]</scope>
    <source>
        <strain evidence="3">Emoy2</strain>
    </source>
</reference>
<feature type="region of interest" description="Disordered" evidence="1">
    <location>
        <begin position="31"/>
        <end position="106"/>
    </location>
</feature>